<protein>
    <submittedName>
        <fullName evidence="2">Uncharacterized protein</fullName>
    </submittedName>
</protein>
<evidence type="ECO:0000313" key="3">
    <source>
        <dbReference type="Proteomes" id="UP000244855"/>
    </source>
</evidence>
<dbReference type="AlphaFoldDB" id="A0A2V1DI94"/>
<feature type="transmembrane region" description="Helical" evidence="1">
    <location>
        <begin position="105"/>
        <end position="131"/>
    </location>
</feature>
<keyword evidence="1" id="KW-1133">Transmembrane helix</keyword>
<keyword evidence="1" id="KW-0472">Membrane</keyword>
<sequence>MCLLDKSRVTVSAFCFQICCSIGRRKASMSSAALDVALNAPQMIRAALAWMLCNMSSAFLVYVRFFPFSFVHIEQAYIIWGSAVPSYIFLRSMRLAPHVELPRLLNAFTVFIAFRLTSSMCGFHVSLASIVSPRYLQLDFGLISPQMVWIGWFMSIFLRVLVKCVSWNLSGAKTDACVFAHCCAFWRVLPRISHVGWFMSIFLRVLVKCVSWNLSGAKTDACVFAHCCAFWRVLPRISHVSSVVSAHAKIAMSSMYPVGRTFASCLHISMRSAL</sequence>
<keyword evidence="1" id="KW-0812">Transmembrane</keyword>
<feature type="transmembrane region" description="Helical" evidence="1">
    <location>
        <begin position="77"/>
        <end position="93"/>
    </location>
</feature>
<proteinExistence type="predicted"/>
<keyword evidence="3" id="KW-1185">Reference proteome</keyword>
<name>A0A2V1DI94_9PLEO</name>
<feature type="transmembrane region" description="Helical" evidence="1">
    <location>
        <begin position="47"/>
        <end position="65"/>
    </location>
</feature>
<dbReference type="OrthoDB" id="10508718at2759"/>
<dbReference type="Proteomes" id="UP000244855">
    <property type="component" value="Unassembled WGS sequence"/>
</dbReference>
<evidence type="ECO:0000313" key="2">
    <source>
        <dbReference type="EMBL" id="PVH96959.1"/>
    </source>
</evidence>
<feature type="transmembrane region" description="Helical" evidence="1">
    <location>
        <begin position="143"/>
        <end position="162"/>
    </location>
</feature>
<accession>A0A2V1DI94</accession>
<organism evidence="2 3">
    <name type="scientific">Periconia macrospinosa</name>
    <dbReference type="NCBI Taxonomy" id="97972"/>
    <lineage>
        <taxon>Eukaryota</taxon>
        <taxon>Fungi</taxon>
        <taxon>Dikarya</taxon>
        <taxon>Ascomycota</taxon>
        <taxon>Pezizomycotina</taxon>
        <taxon>Dothideomycetes</taxon>
        <taxon>Pleosporomycetidae</taxon>
        <taxon>Pleosporales</taxon>
        <taxon>Massarineae</taxon>
        <taxon>Periconiaceae</taxon>
        <taxon>Periconia</taxon>
    </lineage>
</organism>
<dbReference type="EMBL" id="KZ805449">
    <property type="protein sequence ID" value="PVH96959.1"/>
    <property type="molecule type" value="Genomic_DNA"/>
</dbReference>
<gene>
    <name evidence="2" type="ORF">DM02DRAFT_100858</name>
</gene>
<evidence type="ECO:0000256" key="1">
    <source>
        <dbReference type="SAM" id="Phobius"/>
    </source>
</evidence>
<reference evidence="2 3" key="1">
    <citation type="journal article" date="2018" name="Sci. Rep.">
        <title>Comparative genomics provides insights into the lifestyle and reveals functional heterogeneity of dark septate endophytic fungi.</title>
        <authorList>
            <person name="Knapp D.G."/>
            <person name="Nemeth J.B."/>
            <person name="Barry K."/>
            <person name="Hainaut M."/>
            <person name="Henrissat B."/>
            <person name="Johnson J."/>
            <person name="Kuo A."/>
            <person name="Lim J.H.P."/>
            <person name="Lipzen A."/>
            <person name="Nolan M."/>
            <person name="Ohm R.A."/>
            <person name="Tamas L."/>
            <person name="Grigoriev I.V."/>
            <person name="Spatafora J.W."/>
            <person name="Nagy L.G."/>
            <person name="Kovacs G.M."/>
        </authorList>
    </citation>
    <scope>NUCLEOTIDE SEQUENCE [LARGE SCALE GENOMIC DNA]</scope>
    <source>
        <strain evidence="2 3">DSE2036</strain>
    </source>
</reference>